<name>A0ABY4CP82_9BACL</name>
<keyword evidence="1" id="KW-0534">Nitrate assimilation</keyword>
<evidence type="ECO:0000256" key="1">
    <source>
        <dbReference type="ARBA" id="ARBA00023063"/>
    </source>
</evidence>
<gene>
    <name evidence="2" type="primary">narJ</name>
    <name evidence="2" type="ORF">LSG31_07515</name>
</gene>
<dbReference type="InterPro" id="IPR020945">
    <property type="entry name" value="DMSO/NO3_reduct_chaperone"/>
</dbReference>
<dbReference type="NCBIfam" id="TIGR00684">
    <property type="entry name" value="narJ"/>
    <property type="match status" value="1"/>
</dbReference>
<dbReference type="InterPro" id="IPR036411">
    <property type="entry name" value="TorD-like_sf"/>
</dbReference>
<accession>A0ABY4CP82</accession>
<evidence type="ECO:0000313" key="3">
    <source>
        <dbReference type="Proteomes" id="UP000830167"/>
    </source>
</evidence>
<sequence length="195" mass="22493">MTTSTSIPHTEIDREERQRVFQLLSLLLQYPDEWENYKELCEEVANIQHPQIKQCVFSFLEYLEAASIDECKVNYVYTFDFNSKTNLYLTYSNQGEERERGQSLVNLKQLYEAAGFAMTSEELADYLPLVLEFLAVAPMGAVLELVRLYDASVRKIYDQLQASNSPYAAVLQACIYAFEILQPQTDPNNPFKEAE</sequence>
<dbReference type="Pfam" id="PF02613">
    <property type="entry name" value="Nitrate_red_del"/>
    <property type="match status" value="1"/>
</dbReference>
<dbReference type="PANTHER" id="PTHR43680:SF2">
    <property type="entry name" value="NITRATE REDUCTASE MOLYBDENUM COFACTOR ASSEMBLY CHAPERONE NARJ"/>
    <property type="match status" value="1"/>
</dbReference>
<evidence type="ECO:0000313" key="2">
    <source>
        <dbReference type="EMBL" id="UOF92069.1"/>
    </source>
</evidence>
<dbReference type="Proteomes" id="UP000830167">
    <property type="component" value="Chromosome"/>
</dbReference>
<dbReference type="InterPro" id="IPR003765">
    <property type="entry name" value="NO3_reductase_chaperone_NarJ"/>
</dbReference>
<dbReference type="EMBL" id="CP089291">
    <property type="protein sequence ID" value="UOF92069.1"/>
    <property type="molecule type" value="Genomic_DNA"/>
</dbReference>
<dbReference type="PANTHER" id="PTHR43680">
    <property type="entry name" value="NITRATE REDUCTASE MOLYBDENUM COFACTOR ASSEMBLY CHAPERONE"/>
    <property type="match status" value="1"/>
</dbReference>
<keyword evidence="3" id="KW-1185">Reference proteome</keyword>
<proteinExistence type="predicted"/>
<dbReference type="Gene3D" id="1.10.3480.10">
    <property type="entry name" value="TorD-like"/>
    <property type="match status" value="1"/>
</dbReference>
<dbReference type="SUPFAM" id="SSF89155">
    <property type="entry name" value="TorD-like"/>
    <property type="match status" value="1"/>
</dbReference>
<organism evidence="2 3">
    <name type="scientific">Fodinisporobacter ferrooxydans</name>
    <dbReference type="NCBI Taxonomy" id="2901836"/>
    <lineage>
        <taxon>Bacteria</taxon>
        <taxon>Bacillati</taxon>
        <taxon>Bacillota</taxon>
        <taxon>Bacilli</taxon>
        <taxon>Bacillales</taxon>
        <taxon>Alicyclobacillaceae</taxon>
        <taxon>Fodinisporobacter</taxon>
    </lineage>
</organism>
<dbReference type="RefSeq" id="WP_347438752.1">
    <property type="nucleotide sequence ID" value="NZ_CP089291.1"/>
</dbReference>
<reference evidence="2" key="1">
    <citation type="submission" date="2021-12" db="EMBL/GenBank/DDBJ databases">
        <title>Alicyclobacillaceae gen. nov., sp. nov., isolated from chalcocite enrichment system.</title>
        <authorList>
            <person name="Jiang Z."/>
        </authorList>
    </citation>
    <scope>NUCLEOTIDE SEQUENCE</scope>
    <source>
        <strain evidence="2">MYW30-H2</strain>
    </source>
</reference>
<protein>
    <submittedName>
        <fullName evidence="2">Nitrate reductase molybdenum cofactor assembly chaperone</fullName>
    </submittedName>
</protein>